<dbReference type="GO" id="GO:0003677">
    <property type="term" value="F:DNA binding"/>
    <property type="evidence" value="ECO:0007669"/>
    <property type="project" value="InterPro"/>
</dbReference>
<dbReference type="CDD" id="cd00093">
    <property type="entry name" value="HTH_XRE"/>
    <property type="match status" value="1"/>
</dbReference>
<dbReference type="InterPro" id="IPR001387">
    <property type="entry name" value="Cro/C1-type_HTH"/>
</dbReference>
<dbReference type="Gene3D" id="1.10.260.40">
    <property type="entry name" value="lambda repressor-like DNA-binding domains"/>
    <property type="match status" value="1"/>
</dbReference>
<dbReference type="SUPFAM" id="SSF47413">
    <property type="entry name" value="lambda repressor-like DNA-binding domains"/>
    <property type="match status" value="1"/>
</dbReference>
<evidence type="ECO:0000313" key="2">
    <source>
        <dbReference type="EMBL" id="OGG27312.1"/>
    </source>
</evidence>
<gene>
    <name evidence="2" type="ORF">A3A64_01095</name>
</gene>
<organism evidence="2 3">
    <name type="scientific">Candidatus Gottesmanbacteria bacterium RIFCSPLOWO2_01_FULL_48_11</name>
    <dbReference type="NCBI Taxonomy" id="1798395"/>
    <lineage>
        <taxon>Bacteria</taxon>
        <taxon>Candidatus Gottesmaniibacteriota</taxon>
    </lineage>
</organism>
<evidence type="ECO:0000313" key="3">
    <source>
        <dbReference type="Proteomes" id="UP000178305"/>
    </source>
</evidence>
<dbReference type="Proteomes" id="UP000178305">
    <property type="component" value="Unassembled WGS sequence"/>
</dbReference>
<accession>A0A1F6AS14</accession>
<evidence type="ECO:0000259" key="1">
    <source>
        <dbReference type="PROSITE" id="PS50943"/>
    </source>
</evidence>
<sequence length="126" mass="14773">MKSQPTTNFGEFFRNRRISLGMTLRSFCERFGYDPGNISRLERNMLPPTVDDEKLAGYAKALQISKDTEPWVTFHDLAYIAKGFIPKDVQTENTMFLPAFFRTMRNKKMDKNKFEELIDFLNDSNE</sequence>
<name>A0A1F6AS14_9BACT</name>
<reference evidence="2 3" key="1">
    <citation type="journal article" date="2016" name="Nat. Commun.">
        <title>Thousands of microbial genomes shed light on interconnected biogeochemical processes in an aquifer system.</title>
        <authorList>
            <person name="Anantharaman K."/>
            <person name="Brown C.T."/>
            <person name="Hug L.A."/>
            <person name="Sharon I."/>
            <person name="Castelle C.J."/>
            <person name="Probst A.J."/>
            <person name="Thomas B.C."/>
            <person name="Singh A."/>
            <person name="Wilkins M.J."/>
            <person name="Karaoz U."/>
            <person name="Brodie E.L."/>
            <person name="Williams K.H."/>
            <person name="Hubbard S.S."/>
            <person name="Banfield J.F."/>
        </authorList>
    </citation>
    <scope>NUCLEOTIDE SEQUENCE [LARGE SCALE GENOMIC DNA]</scope>
</reference>
<dbReference type="AlphaFoldDB" id="A0A1F6AS14"/>
<dbReference type="InterPro" id="IPR010982">
    <property type="entry name" value="Lambda_DNA-bd_dom_sf"/>
</dbReference>
<dbReference type="EMBL" id="MFJY01000051">
    <property type="protein sequence ID" value="OGG27312.1"/>
    <property type="molecule type" value="Genomic_DNA"/>
</dbReference>
<comment type="caution">
    <text evidence="2">The sequence shown here is derived from an EMBL/GenBank/DDBJ whole genome shotgun (WGS) entry which is preliminary data.</text>
</comment>
<dbReference type="PROSITE" id="PS50943">
    <property type="entry name" value="HTH_CROC1"/>
    <property type="match status" value="1"/>
</dbReference>
<proteinExistence type="predicted"/>
<protein>
    <recommendedName>
        <fullName evidence="1">HTH cro/C1-type domain-containing protein</fullName>
    </recommendedName>
</protein>
<feature type="domain" description="HTH cro/C1-type" evidence="1">
    <location>
        <begin position="13"/>
        <end position="69"/>
    </location>
</feature>